<name>A0A7J9PMB9_METMI</name>
<keyword evidence="1" id="KW-0812">Transmembrane</keyword>
<protein>
    <submittedName>
        <fullName evidence="2">Uncharacterized protein</fullName>
    </submittedName>
</protein>
<dbReference type="Proteomes" id="UP000567099">
    <property type="component" value="Unassembled WGS sequence"/>
</dbReference>
<dbReference type="AlphaFoldDB" id="A0A7J9PMB9"/>
<comment type="caution">
    <text evidence="2">The sequence shown here is derived from an EMBL/GenBank/DDBJ whole genome shotgun (WGS) entry which is preliminary data.</text>
</comment>
<evidence type="ECO:0000313" key="3">
    <source>
        <dbReference type="Proteomes" id="UP000567099"/>
    </source>
</evidence>
<evidence type="ECO:0000313" key="2">
    <source>
        <dbReference type="EMBL" id="MBA2864413.1"/>
    </source>
</evidence>
<feature type="transmembrane region" description="Helical" evidence="1">
    <location>
        <begin position="12"/>
        <end position="31"/>
    </location>
</feature>
<proteinExistence type="predicted"/>
<feature type="transmembrane region" description="Helical" evidence="1">
    <location>
        <begin position="38"/>
        <end position="56"/>
    </location>
</feature>
<sequence>MVNFKEYNVGTLLTVVFTILFWAVILDMVILRDPALRPIGYILGAIALIFAVYSLIKY</sequence>
<keyword evidence="1" id="KW-1133">Transmembrane helix</keyword>
<organism evidence="2 3">
    <name type="scientific">Methanococcus maripaludis</name>
    <name type="common">Methanococcus deltae</name>
    <dbReference type="NCBI Taxonomy" id="39152"/>
    <lineage>
        <taxon>Archaea</taxon>
        <taxon>Methanobacteriati</taxon>
        <taxon>Methanobacteriota</taxon>
        <taxon>Methanomada group</taxon>
        <taxon>Methanococci</taxon>
        <taxon>Methanococcales</taxon>
        <taxon>Methanococcaceae</taxon>
        <taxon>Methanococcus</taxon>
    </lineage>
</organism>
<reference evidence="2 3" key="1">
    <citation type="submission" date="2020-07" db="EMBL/GenBank/DDBJ databases">
        <title>Genomic Encyclopedia of Type Strains, Phase IV (KMG-V): Genome sequencing to study the core and pangenomes of soil and plant-associated prokaryotes.</title>
        <authorList>
            <person name="Whitman W."/>
        </authorList>
    </citation>
    <scope>NUCLEOTIDE SEQUENCE [LARGE SCALE GENOMIC DNA]</scope>
    <source>
        <strain evidence="2 3">C13</strain>
    </source>
</reference>
<evidence type="ECO:0000256" key="1">
    <source>
        <dbReference type="SAM" id="Phobius"/>
    </source>
</evidence>
<dbReference type="EMBL" id="JACDUO010000001">
    <property type="protein sequence ID" value="MBA2864413.1"/>
    <property type="molecule type" value="Genomic_DNA"/>
</dbReference>
<keyword evidence="1" id="KW-0472">Membrane</keyword>
<accession>A0A7J9PMB9</accession>
<gene>
    <name evidence="2" type="ORF">HNP94_001413</name>
</gene>
<dbReference type="RefSeq" id="WP_181505158.1">
    <property type="nucleotide sequence ID" value="NZ_JACDUO010000001.1"/>
</dbReference>